<name>A0A106QD32_9BURK</name>
<proteinExistence type="predicted"/>
<gene>
    <name evidence="3" type="ORF">WL29_22990</name>
</gene>
<evidence type="ECO:0000256" key="2">
    <source>
        <dbReference type="SAM" id="SignalP"/>
    </source>
</evidence>
<dbReference type="Proteomes" id="UP000060630">
    <property type="component" value="Unassembled WGS sequence"/>
</dbReference>
<dbReference type="RefSeq" id="WP_060192628.1">
    <property type="nucleotide sequence ID" value="NZ_LPHD01000049.1"/>
</dbReference>
<dbReference type="EMBL" id="LPHD01000049">
    <property type="protein sequence ID" value="KWA84230.1"/>
    <property type="molecule type" value="Genomic_DNA"/>
</dbReference>
<keyword evidence="1" id="KW-0175">Coiled coil</keyword>
<organism evidence="3 4">
    <name type="scientific">Burkholderia ubonensis</name>
    <dbReference type="NCBI Taxonomy" id="101571"/>
    <lineage>
        <taxon>Bacteria</taxon>
        <taxon>Pseudomonadati</taxon>
        <taxon>Pseudomonadota</taxon>
        <taxon>Betaproteobacteria</taxon>
        <taxon>Burkholderiales</taxon>
        <taxon>Burkholderiaceae</taxon>
        <taxon>Burkholderia</taxon>
        <taxon>Burkholderia cepacia complex</taxon>
    </lineage>
</organism>
<keyword evidence="2" id="KW-0732">Signal</keyword>
<feature type="chain" id="PRO_5007126959" description="TolC family protein" evidence="2">
    <location>
        <begin position="23"/>
        <end position="349"/>
    </location>
</feature>
<reference evidence="3 4" key="1">
    <citation type="submission" date="2015-11" db="EMBL/GenBank/DDBJ databases">
        <title>Expanding the genomic diversity of Burkholderia species for the development of highly accurate diagnostics.</title>
        <authorList>
            <person name="Sahl J."/>
            <person name="Keim P."/>
            <person name="Wagner D."/>
        </authorList>
    </citation>
    <scope>NUCLEOTIDE SEQUENCE [LARGE SCALE GENOMIC DNA]</scope>
    <source>
        <strain evidence="3 4">MSMB2087WGS</strain>
    </source>
</reference>
<evidence type="ECO:0008006" key="5">
    <source>
        <dbReference type="Google" id="ProtNLM"/>
    </source>
</evidence>
<dbReference type="AlphaFoldDB" id="A0A106QD32"/>
<comment type="caution">
    <text evidence="3">The sequence shown here is derived from an EMBL/GenBank/DDBJ whole genome shotgun (WGS) entry which is preliminary data.</text>
</comment>
<sequence>MNKTIIAIAAASAALFATTAMASEVDSFCALNTAQAQVQSELLGSAEAFTNVGDPATGSHTITAGIRKSLSKHYQANLVDKLAQAQCDAYRLENKLTEQVSNVEQRGDLLALNVLEPLLKKALEQANANVKQEQAMLEAHTGRLTDVKAAFEQADQLRADLANIAQRRSRLQDQLPALDVPLSALVDEAVSARAEVAALSSKIAAQSGWDVQIAGGVRNDFRGNGQREGFIAITASYSLGKPAADRAASKVAALTEQLLNEQRDASTQGLRRAKNTVDGLLGSENLILQGLEARKTLADSTFARLQGVDTEDGLRALRSVKVEQLTVDAQIAASRARIQYLKGWMQRNS</sequence>
<feature type="coiled-coil region" evidence="1">
    <location>
        <begin position="120"/>
        <end position="174"/>
    </location>
</feature>
<evidence type="ECO:0000256" key="1">
    <source>
        <dbReference type="SAM" id="Coils"/>
    </source>
</evidence>
<feature type="signal peptide" evidence="2">
    <location>
        <begin position="1"/>
        <end position="22"/>
    </location>
</feature>
<accession>A0A106QD32</accession>
<evidence type="ECO:0000313" key="4">
    <source>
        <dbReference type="Proteomes" id="UP000060630"/>
    </source>
</evidence>
<protein>
    <recommendedName>
        <fullName evidence="5">TolC family protein</fullName>
    </recommendedName>
</protein>
<evidence type="ECO:0000313" key="3">
    <source>
        <dbReference type="EMBL" id="KWA84230.1"/>
    </source>
</evidence>